<dbReference type="InterPro" id="IPR029071">
    <property type="entry name" value="Ubiquitin-like_domsf"/>
</dbReference>
<dbReference type="InterPro" id="IPR036860">
    <property type="entry name" value="SH2_dom_sf"/>
</dbReference>
<dbReference type="CDD" id="cd16141">
    <property type="entry name" value="RA_GRB10"/>
    <property type="match status" value="1"/>
</dbReference>
<reference evidence="12" key="2">
    <citation type="journal article" date="2007" name="PLoS Biol.">
        <title>Survey sequencing and comparative analysis of the elephant shark (Callorhinchus milii) genome.</title>
        <authorList>
            <person name="Venkatesh B."/>
            <person name="Kirkness E.F."/>
            <person name="Loh Y.H."/>
            <person name="Halpern A.L."/>
            <person name="Lee A.P."/>
            <person name="Johnson J."/>
            <person name="Dandona N."/>
            <person name="Viswanathan L.D."/>
            <person name="Tay A."/>
            <person name="Venter J.C."/>
            <person name="Strausberg R.L."/>
            <person name="Brenner S."/>
        </authorList>
    </citation>
    <scope>NUCLEOTIDE SEQUENCE [LARGE SCALE GENOMIC DNA]</scope>
</reference>
<dbReference type="GO" id="GO:0005158">
    <property type="term" value="F:insulin receptor binding"/>
    <property type="evidence" value="ECO:0007669"/>
    <property type="project" value="TreeGrafter"/>
</dbReference>
<keyword evidence="3" id="KW-0963">Cytoplasm</keyword>
<evidence type="ECO:0000256" key="6">
    <source>
        <dbReference type="PROSITE-ProRule" id="PRU00191"/>
    </source>
</evidence>
<evidence type="ECO:0000259" key="10">
    <source>
        <dbReference type="PROSITE" id="PS50200"/>
    </source>
</evidence>
<dbReference type="PROSITE" id="PS50003">
    <property type="entry name" value="PH_DOMAIN"/>
    <property type="match status" value="1"/>
</dbReference>
<dbReference type="InterPro" id="IPR000159">
    <property type="entry name" value="RA_dom"/>
</dbReference>
<dbReference type="Pfam" id="PF21989">
    <property type="entry name" value="RA_2"/>
    <property type="match status" value="1"/>
</dbReference>
<dbReference type="PRINTS" id="PR00401">
    <property type="entry name" value="SH2DOMAIN"/>
</dbReference>
<reference evidence="11" key="4">
    <citation type="submission" date="2025-08" db="UniProtKB">
        <authorList>
            <consortium name="Ensembl"/>
        </authorList>
    </citation>
    <scope>IDENTIFICATION</scope>
</reference>
<dbReference type="GO" id="GO:0030178">
    <property type="term" value="P:negative regulation of Wnt signaling pathway"/>
    <property type="evidence" value="ECO:0007669"/>
    <property type="project" value="TreeGrafter"/>
</dbReference>
<organism evidence="11 12">
    <name type="scientific">Callorhinchus milii</name>
    <name type="common">Ghost shark</name>
    <dbReference type="NCBI Taxonomy" id="7868"/>
    <lineage>
        <taxon>Eukaryota</taxon>
        <taxon>Metazoa</taxon>
        <taxon>Chordata</taxon>
        <taxon>Craniata</taxon>
        <taxon>Vertebrata</taxon>
        <taxon>Chondrichthyes</taxon>
        <taxon>Holocephali</taxon>
        <taxon>Chimaeriformes</taxon>
        <taxon>Callorhinchidae</taxon>
        <taxon>Callorhinchus</taxon>
    </lineage>
</organism>
<dbReference type="PANTHER" id="PTHR11243:SF4">
    <property type="entry name" value="GROWTH FACTOR RECEPTOR-BOUND PROTEIN 10"/>
    <property type="match status" value="1"/>
</dbReference>
<dbReference type="SUPFAM" id="SSF54236">
    <property type="entry name" value="Ubiquitin-like"/>
    <property type="match status" value="1"/>
</dbReference>
<feature type="region of interest" description="Disordered" evidence="7">
    <location>
        <begin position="99"/>
        <end position="122"/>
    </location>
</feature>
<dbReference type="InterPro" id="IPR039665">
    <property type="entry name" value="PH_APBB1IP"/>
</dbReference>
<feature type="domain" description="Ras-associating" evidence="10">
    <location>
        <begin position="175"/>
        <end position="261"/>
    </location>
</feature>
<dbReference type="Pfam" id="PF08947">
    <property type="entry name" value="BPS"/>
    <property type="match status" value="1"/>
</dbReference>
<keyword evidence="12" id="KW-1185">Reference proteome</keyword>
<dbReference type="InterPro" id="IPR001849">
    <property type="entry name" value="PH_domain"/>
</dbReference>
<dbReference type="SUPFAM" id="SSF50729">
    <property type="entry name" value="PH domain-like"/>
    <property type="match status" value="1"/>
</dbReference>
<dbReference type="CDD" id="cd01259">
    <property type="entry name" value="PH_APBB1IP"/>
    <property type="match status" value="1"/>
</dbReference>
<dbReference type="SMART" id="SM00252">
    <property type="entry name" value="SH2"/>
    <property type="match status" value="1"/>
</dbReference>
<feature type="domain" description="PH" evidence="9">
    <location>
        <begin position="303"/>
        <end position="412"/>
    </location>
</feature>
<dbReference type="PROSITE" id="PS50001">
    <property type="entry name" value="SH2"/>
    <property type="match status" value="1"/>
</dbReference>
<dbReference type="FunCoup" id="A0A4W3KDM0">
    <property type="interactions" value="67"/>
</dbReference>
<evidence type="ECO:0000256" key="3">
    <source>
        <dbReference type="ARBA" id="ARBA00022490"/>
    </source>
</evidence>
<dbReference type="InterPro" id="IPR039664">
    <property type="entry name" value="GRB/APBB1IP"/>
</dbReference>
<dbReference type="GO" id="GO:0008286">
    <property type="term" value="P:insulin receptor signaling pathway"/>
    <property type="evidence" value="ECO:0007669"/>
    <property type="project" value="TreeGrafter"/>
</dbReference>
<comment type="similarity">
    <text evidence="2">Belongs to the GRB7/10/14 family.</text>
</comment>
<dbReference type="Ensembl" id="ENSCMIT00000044524.1">
    <property type="protein sequence ID" value="ENSCMIP00000043895.1"/>
    <property type="gene ID" value="ENSCMIG00000018096.1"/>
</dbReference>
<dbReference type="PROSITE" id="PS50200">
    <property type="entry name" value="RA"/>
    <property type="match status" value="1"/>
</dbReference>
<dbReference type="Gene3D" id="3.10.20.90">
    <property type="entry name" value="Phosphatidylinositol 3-kinase Catalytic Subunit, Chain A, domain 1"/>
    <property type="match status" value="1"/>
</dbReference>
<evidence type="ECO:0000256" key="5">
    <source>
        <dbReference type="ARBA" id="ARBA00022999"/>
    </source>
</evidence>
<dbReference type="AlphaFoldDB" id="A0A4W3KDM0"/>
<evidence type="ECO:0000313" key="11">
    <source>
        <dbReference type="Ensembl" id="ENSCMIP00000043895.1"/>
    </source>
</evidence>
<dbReference type="FunFam" id="2.30.29.30:FF:000062">
    <property type="entry name" value="growth factor receptor-bound protein 10 isoform X1"/>
    <property type="match status" value="1"/>
</dbReference>
<name>A0A4W3KDM0_CALMI</name>
<dbReference type="GO" id="GO:0046627">
    <property type="term" value="P:negative regulation of insulin receptor signaling pathway"/>
    <property type="evidence" value="ECO:0007669"/>
    <property type="project" value="TreeGrafter"/>
</dbReference>
<evidence type="ECO:0000256" key="4">
    <source>
        <dbReference type="ARBA" id="ARBA00022553"/>
    </source>
</evidence>
<dbReference type="GO" id="GO:0005737">
    <property type="term" value="C:cytoplasm"/>
    <property type="evidence" value="ECO:0007669"/>
    <property type="project" value="UniProtKB-SubCell"/>
</dbReference>
<dbReference type="InterPro" id="IPR015042">
    <property type="entry name" value="BPS-dom"/>
</dbReference>
<dbReference type="SMART" id="SM00233">
    <property type="entry name" value="PH"/>
    <property type="match status" value="1"/>
</dbReference>
<dbReference type="FunFam" id="3.10.20.90:FF:000133">
    <property type="entry name" value="growth factor receptor-bound protein 14 isoform X2"/>
    <property type="match status" value="1"/>
</dbReference>
<reference evidence="11" key="5">
    <citation type="submission" date="2025-09" db="UniProtKB">
        <authorList>
            <consortium name="Ensembl"/>
        </authorList>
    </citation>
    <scope>IDENTIFICATION</scope>
</reference>
<evidence type="ECO:0000259" key="8">
    <source>
        <dbReference type="PROSITE" id="PS50001"/>
    </source>
</evidence>
<accession>A0A4W3KDM0</accession>
<evidence type="ECO:0000313" key="12">
    <source>
        <dbReference type="Proteomes" id="UP000314986"/>
    </source>
</evidence>
<evidence type="ECO:0000256" key="2">
    <source>
        <dbReference type="ARBA" id="ARBA00006708"/>
    </source>
</evidence>
<dbReference type="InParanoid" id="A0A4W3KDM0"/>
<gene>
    <name evidence="11" type="primary">LOC103181196</name>
</gene>
<comment type="subcellular location">
    <subcellularLocation>
        <location evidence="1">Cytoplasm</location>
    </subcellularLocation>
</comment>
<reference evidence="12" key="3">
    <citation type="journal article" date="2014" name="Nature">
        <title>Elephant shark genome provides unique insights into gnathostome evolution.</title>
        <authorList>
            <consortium name="International Elephant Shark Genome Sequencing Consortium"/>
            <person name="Venkatesh B."/>
            <person name="Lee A.P."/>
            <person name="Ravi V."/>
            <person name="Maurya A.K."/>
            <person name="Lian M.M."/>
            <person name="Swann J.B."/>
            <person name="Ohta Y."/>
            <person name="Flajnik M.F."/>
            <person name="Sutoh Y."/>
            <person name="Kasahara M."/>
            <person name="Hoon S."/>
            <person name="Gangu V."/>
            <person name="Roy S.W."/>
            <person name="Irimia M."/>
            <person name="Korzh V."/>
            <person name="Kondrychyn I."/>
            <person name="Lim Z.W."/>
            <person name="Tay B.H."/>
            <person name="Tohari S."/>
            <person name="Kong K.W."/>
            <person name="Ho S."/>
            <person name="Lorente-Galdos B."/>
            <person name="Quilez J."/>
            <person name="Marques-Bonet T."/>
            <person name="Raney B.J."/>
            <person name="Ingham P.W."/>
            <person name="Tay A."/>
            <person name="Hillier L.W."/>
            <person name="Minx P."/>
            <person name="Boehm T."/>
            <person name="Wilson R.K."/>
            <person name="Brenner S."/>
            <person name="Warren W.C."/>
        </authorList>
    </citation>
    <scope>NUCLEOTIDE SEQUENCE [LARGE SCALE GENOMIC DNA]</scope>
</reference>
<feature type="domain" description="SH2" evidence="8">
    <location>
        <begin position="506"/>
        <end position="602"/>
    </location>
</feature>
<dbReference type="Proteomes" id="UP000314986">
    <property type="component" value="Unassembled WGS sequence"/>
</dbReference>
<dbReference type="InterPro" id="IPR000980">
    <property type="entry name" value="SH2"/>
</dbReference>
<reference evidence="12" key="1">
    <citation type="journal article" date="2006" name="Science">
        <title>Ancient noncoding elements conserved in the human genome.</title>
        <authorList>
            <person name="Venkatesh B."/>
            <person name="Kirkness E.F."/>
            <person name="Loh Y.H."/>
            <person name="Halpern A.L."/>
            <person name="Lee A.P."/>
            <person name="Johnson J."/>
            <person name="Dandona N."/>
            <person name="Viswanathan L.D."/>
            <person name="Tay A."/>
            <person name="Venter J.C."/>
            <person name="Strausberg R.L."/>
            <person name="Brenner S."/>
        </authorList>
    </citation>
    <scope>NUCLEOTIDE SEQUENCE [LARGE SCALE GENOMIC DNA]</scope>
</reference>
<dbReference type="SUPFAM" id="SSF55550">
    <property type="entry name" value="SH2 domain"/>
    <property type="match status" value="1"/>
</dbReference>
<dbReference type="Gene3D" id="3.30.505.10">
    <property type="entry name" value="SH2 domain"/>
    <property type="match status" value="1"/>
</dbReference>
<evidence type="ECO:0000256" key="1">
    <source>
        <dbReference type="ARBA" id="ARBA00004496"/>
    </source>
</evidence>
<feature type="compositionally biased region" description="Polar residues" evidence="7">
    <location>
        <begin position="99"/>
        <end position="116"/>
    </location>
</feature>
<sequence>STANMYLYCSDSDVPCNTFCSIFQLGQRIKVILCIICLSKQDYVALDVFLKCYLVFLPEDDVDLEALVNDMNSSFDSLYSICTTQSETAPLIQNGQLGRSHLANSGTNSPQSTSPRQKVRRSQPMHILAVRRLQEEEQFRTSSLPTIPNPFPELCSPASSPVLTPGSVPQSQPPHSHVIKVFSEDGTSKAIEIPSDITARDVCQLLIYKCHCVDDNSWTLVEHHHHLGLERCLEDHEMVVQIQTTWIMGNESRFLFRKNYAKYEFFKSPTTFFPEQMVTWCQESNGSNPRSQLLQDFLNSNSCPEIQGFLHIKELGKKSWKKLYVFLRRSGFYCSLKGTSKEPRHLQLLADIEDCNVFSLVAGKKTCGAPTDYGFCIKPIKMRNETKELRLLCAEDEQSRTCWMTAFRLLKYGMLLYQNYLIPQQRKALQSHFTTPVRSASENSLVAMDFSGHTGRVIENPLEAQSAAMEEGNTWRKRSQRMNALGSSSPLHPSPLSHTIHRTQPWFHGRISRKVAHSTIEKQGPVDGLFLLRDSQSNPKTFVLTLYCQQKIRHFQILPSEDNGQLVFSLDDGNTKFCDLIQLVEFYLLNRGILPCKLKHHCSQVSL</sequence>
<dbReference type="GeneTree" id="ENSGT00940000155909"/>
<dbReference type="STRING" id="7868.ENSCMIP00000043895"/>
<evidence type="ECO:0000259" key="9">
    <source>
        <dbReference type="PROSITE" id="PS50003"/>
    </source>
</evidence>
<dbReference type="PANTHER" id="PTHR11243">
    <property type="entry name" value="GROWTH FACTOR RECEPTOR-BOUND PROTEIN"/>
    <property type="match status" value="1"/>
</dbReference>
<protein>
    <submittedName>
        <fullName evidence="11">Growth factor receptor-bound protein 10b</fullName>
    </submittedName>
</protein>
<dbReference type="Gene3D" id="2.30.29.30">
    <property type="entry name" value="Pleckstrin-homology domain (PH domain)/Phosphotyrosine-binding domain (PTB)"/>
    <property type="match status" value="1"/>
</dbReference>
<keyword evidence="4" id="KW-0597">Phosphoprotein</keyword>
<keyword evidence="5 6" id="KW-0727">SH2 domain</keyword>
<dbReference type="Pfam" id="PF00169">
    <property type="entry name" value="PH"/>
    <property type="match status" value="1"/>
</dbReference>
<dbReference type="InterPro" id="IPR011993">
    <property type="entry name" value="PH-like_dom_sf"/>
</dbReference>
<dbReference type="Pfam" id="PF00017">
    <property type="entry name" value="SH2"/>
    <property type="match status" value="1"/>
</dbReference>
<proteinExistence type="inferred from homology"/>
<evidence type="ECO:0000256" key="7">
    <source>
        <dbReference type="SAM" id="MobiDB-lite"/>
    </source>
</evidence>
<dbReference type="SMART" id="SM00314">
    <property type="entry name" value="RA"/>
    <property type="match status" value="1"/>
</dbReference>